<reference evidence="2" key="1">
    <citation type="journal article" date="2020" name="mSystems">
        <title>Genome- and Community-Level Interaction Insights into Carbon Utilization and Element Cycling Functions of Hydrothermarchaeota in Hydrothermal Sediment.</title>
        <authorList>
            <person name="Zhou Z."/>
            <person name="Liu Y."/>
            <person name="Xu W."/>
            <person name="Pan J."/>
            <person name="Luo Z.H."/>
            <person name="Li M."/>
        </authorList>
    </citation>
    <scope>NUCLEOTIDE SEQUENCE [LARGE SCALE GENOMIC DNA]</scope>
    <source>
        <strain evidence="2">SpSt-339</strain>
    </source>
</reference>
<protein>
    <submittedName>
        <fullName evidence="2">Uncharacterized protein</fullName>
    </submittedName>
</protein>
<keyword evidence="1" id="KW-1133">Transmembrane helix</keyword>
<feature type="transmembrane region" description="Helical" evidence="1">
    <location>
        <begin position="122"/>
        <end position="139"/>
    </location>
</feature>
<feature type="transmembrane region" description="Helical" evidence="1">
    <location>
        <begin position="6"/>
        <end position="26"/>
    </location>
</feature>
<organism evidence="2">
    <name type="scientific">Schlesneria paludicola</name>
    <dbReference type="NCBI Taxonomy" id="360056"/>
    <lineage>
        <taxon>Bacteria</taxon>
        <taxon>Pseudomonadati</taxon>
        <taxon>Planctomycetota</taxon>
        <taxon>Planctomycetia</taxon>
        <taxon>Planctomycetales</taxon>
        <taxon>Planctomycetaceae</taxon>
        <taxon>Schlesneria</taxon>
    </lineage>
</organism>
<accession>A0A7C2JZP3</accession>
<keyword evidence="1" id="KW-0472">Membrane</keyword>
<name>A0A7C2JZP3_9PLAN</name>
<evidence type="ECO:0000313" key="2">
    <source>
        <dbReference type="EMBL" id="HEN15622.1"/>
    </source>
</evidence>
<dbReference type="EMBL" id="DSOK01000259">
    <property type="protein sequence ID" value="HEN15622.1"/>
    <property type="molecule type" value="Genomic_DNA"/>
</dbReference>
<gene>
    <name evidence="2" type="ORF">ENQ76_09160</name>
</gene>
<sequence length="204" mass="22082">MQQLAEVWFTILAAMAFLIGGTNLFLHHAKKVAQLQAGWGFSAVTLTAFVGTVVVGLLKWGVPPAEKYPNVAWSGSYQEEGSVLWWLYEYVMNPVIATMFSLLAFYVASAAYRAFRAKNTEAILLLGTAFIVLLGRTYAGTLLTSWVPDAYGALTFPGMTDSVIMAVFTTAGQRAIMIGIALGIAAISLRIILGLDRSYLGVDE</sequence>
<dbReference type="AlphaFoldDB" id="A0A7C2JZP3"/>
<proteinExistence type="predicted"/>
<evidence type="ECO:0000256" key="1">
    <source>
        <dbReference type="SAM" id="Phobius"/>
    </source>
</evidence>
<feature type="transmembrane region" description="Helical" evidence="1">
    <location>
        <begin position="95"/>
        <end position="115"/>
    </location>
</feature>
<keyword evidence="1" id="KW-0812">Transmembrane</keyword>
<feature type="transmembrane region" description="Helical" evidence="1">
    <location>
        <begin position="175"/>
        <end position="195"/>
    </location>
</feature>
<comment type="caution">
    <text evidence="2">The sequence shown here is derived from an EMBL/GenBank/DDBJ whole genome shotgun (WGS) entry which is preliminary data.</text>
</comment>
<feature type="transmembrane region" description="Helical" evidence="1">
    <location>
        <begin position="38"/>
        <end position="58"/>
    </location>
</feature>